<dbReference type="Pfam" id="PF01636">
    <property type="entry name" value="APH"/>
    <property type="match status" value="1"/>
</dbReference>
<comment type="caution">
    <text evidence="2">The sequence shown here is derived from an EMBL/GenBank/DDBJ whole genome shotgun (WGS) entry which is preliminary data.</text>
</comment>
<evidence type="ECO:0000313" key="3">
    <source>
        <dbReference type="Proteomes" id="UP001291653"/>
    </source>
</evidence>
<dbReference type="EMBL" id="BSBI01000018">
    <property type="protein sequence ID" value="GLF99196.1"/>
    <property type="molecule type" value="Genomic_DNA"/>
</dbReference>
<dbReference type="PANTHER" id="PTHR21310">
    <property type="entry name" value="AMINOGLYCOSIDE PHOSPHOTRANSFERASE-RELATED-RELATED"/>
    <property type="match status" value="1"/>
</dbReference>
<dbReference type="InterPro" id="IPR002575">
    <property type="entry name" value="Aminoglycoside_PTrfase"/>
</dbReference>
<keyword evidence="3" id="KW-1185">Reference proteome</keyword>
<sequence>MTDIDTDIDTDIVRTLVAEQFPEWGGLAIRPVARQGWDNRTFRLGDALSVRLPSAERYAAAITKEDGCLPVLAEHLPLPVPVPVATGRPGPGHPFPWSVRRWLPGETVEFAADVDRVRLAHDLGAFLTALRKAPARRGPAGGRHSFYRGCHPSVYGDQVEYALDRLDGTLGGDGTAACRAIWASALTSAWPHPPVWFHGDIAVGNLLTVDGALSSVIDFGTCGTGDPACDLVIAWTHFAGTERRVFREAAGLDDDTWRRARGWALWKALATMAGLSSPDPTGVQSRVLAEVLRDPVVG</sequence>
<gene>
    <name evidence="2" type="ORF">SYYSPA8_32885</name>
</gene>
<name>A0ABQ5P9D3_9ACTN</name>
<reference evidence="2 3" key="1">
    <citation type="submission" date="2022-10" db="EMBL/GenBank/DDBJ databases">
        <title>Draft genome sequence of Streptomyces sp. YSPA8.</title>
        <authorList>
            <person name="Moriuchi R."/>
            <person name="Dohra H."/>
            <person name="Yamamura H."/>
            <person name="Kodani S."/>
        </authorList>
    </citation>
    <scope>NUCLEOTIDE SEQUENCE [LARGE SCALE GENOMIC DNA]</scope>
    <source>
        <strain evidence="2 3">YSPA8</strain>
    </source>
</reference>
<dbReference type="RefSeq" id="WP_323451146.1">
    <property type="nucleotide sequence ID" value="NZ_BSBI01000018.1"/>
</dbReference>
<dbReference type="PANTHER" id="PTHR21310:SF42">
    <property type="entry name" value="BIFUNCTIONAL AAC_APH"/>
    <property type="match status" value="1"/>
</dbReference>
<evidence type="ECO:0000259" key="1">
    <source>
        <dbReference type="Pfam" id="PF01636"/>
    </source>
</evidence>
<accession>A0ABQ5P9D3</accession>
<evidence type="ECO:0000313" key="2">
    <source>
        <dbReference type="EMBL" id="GLF99196.1"/>
    </source>
</evidence>
<proteinExistence type="predicted"/>
<dbReference type="SUPFAM" id="SSF56112">
    <property type="entry name" value="Protein kinase-like (PK-like)"/>
    <property type="match status" value="1"/>
</dbReference>
<dbReference type="CDD" id="cd05155">
    <property type="entry name" value="APH_ChoK_like_1"/>
    <property type="match status" value="1"/>
</dbReference>
<dbReference type="Gene3D" id="3.90.1200.10">
    <property type="match status" value="1"/>
</dbReference>
<dbReference type="Proteomes" id="UP001291653">
    <property type="component" value="Unassembled WGS sequence"/>
</dbReference>
<dbReference type="InterPro" id="IPR051678">
    <property type="entry name" value="AGP_Transferase"/>
</dbReference>
<feature type="domain" description="Aminoglycoside phosphotransferase" evidence="1">
    <location>
        <begin position="34"/>
        <end position="263"/>
    </location>
</feature>
<protein>
    <submittedName>
        <fullName evidence="2">Aminoglycoside phosphotransferase family protein</fullName>
    </submittedName>
</protein>
<dbReference type="InterPro" id="IPR011009">
    <property type="entry name" value="Kinase-like_dom_sf"/>
</dbReference>
<dbReference type="Gene3D" id="3.30.200.20">
    <property type="entry name" value="Phosphorylase Kinase, domain 1"/>
    <property type="match status" value="1"/>
</dbReference>
<organism evidence="2 3">
    <name type="scientific">Streptomyces yaizuensis</name>
    <dbReference type="NCBI Taxonomy" id="2989713"/>
    <lineage>
        <taxon>Bacteria</taxon>
        <taxon>Bacillati</taxon>
        <taxon>Actinomycetota</taxon>
        <taxon>Actinomycetes</taxon>
        <taxon>Kitasatosporales</taxon>
        <taxon>Streptomycetaceae</taxon>
        <taxon>Streptomyces</taxon>
    </lineage>
</organism>